<dbReference type="EMBL" id="CM001224">
    <property type="protein sequence ID" value="KEH18804.1"/>
    <property type="molecule type" value="Genomic_DNA"/>
</dbReference>
<name>A0A072TMT5_MEDTR</name>
<dbReference type="HOGENOM" id="CLU_2964407_0_0_1"/>
<protein>
    <submittedName>
        <fullName evidence="1 2">Uncharacterized protein</fullName>
    </submittedName>
</protein>
<keyword evidence="3" id="KW-1185">Reference proteome</keyword>
<sequence length="59" mass="7269">MESKKIQNRSRMLTNSVYVGWVDHIHHLLNESKRGTFTCNTDRREYHYVFFFFFRGKCH</sequence>
<evidence type="ECO:0000313" key="2">
    <source>
        <dbReference type="EnsemblPlants" id="KEH18804"/>
    </source>
</evidence>
<dbReference type="AlphaFoldDB" id="A0A072TMT5"/>
<evidence type="ECO:0000313" key="3">
    <source>
        <dbReference type="Proteomes" id="UP000002051"/>
    </source>
</evidence>
<gene>
    <name evidence="1" type="ordered locus">MTR_8g028620</name>
</gene>
<reference evidence="1 3" key="2">
    <citation type="journal article" date="2014" name="BMC Genomics">
        <title>An improved genome release (version Mt4.0) for the model legume Medicago truncatula.</title>
        <authorList>
            <person name="Tang H."/>
            <person name="Krishnakumar V."/>
            <person name="Bidwell S."/>
            <person name="Rosen B."/>
            <person name="Chan A."/>
            <person name="Zhou S."/>
            <person name="Gentzbittel L."/>
            <person name="Childs K.L."/>
            <person name="Yandell M."/>
            <person name="Gundlach H."/>
            <person name="Mayer K.F."/>
            <person name="Schwartz D.C."/>
            <person name="Town C.D."/>
        </authorList>
    </citation>
    <scope>GENOME REANNOTATION</scope>
    <source>
        <strain evidence="1">A17</strain>
        <strain evidence="2 3">cv. Jemalong A17</strain>
    </source>
</reference>
<organism evidence="1 3">
    <name type="scientific">Medicago truncatula</name>
    <name type="common">Barrel medic</name>
    <name type="synonym">Medicago tribuloides</name>
    <dbReference type="NCBI Taxonomy" id="3880"/>
    <lineage>
        <taxon>Eukaryota</taxon>
        <taxon>Viridiplantae</taxon>
        <taxon>Streptophyta</taxon>
        <taxon>Embryophyta</taxon>
        <taxon>Tracheophyta</taxon>
        <taxon>Spermatophyta</taxon>
        <taxon>Magnoliopsida</taxon>
        <taxon>eudicotyledons</taxon>
        <taxon>Gunneridae</taxon>
        <taxon>Pentapetalae</taxon>
        <taxon>rosids</taxon>
        <taxon>fabids</taxon>
        <taxon>Fabales</taxon>
        <taxon>Fabaceae</taxon>
        <taxon>Papilionoideae</taxon>
        <taxon>50 kb inversion clade</taxon>
        <taxon>NPAAA clade</taxon>
        <taxon>Hologalegina</taxon>
        <taxon>IRL clade</taxon>
        <taxon>Trifolieae</taxon>
        <taxon>Medicago</taxon>
    </lineage>
</organism>
<accession>A0A072TMT5</accession>
<dbReference type="PaxDb" id="3880-AES78701"/>
<dbReference type="EnsemblPlants" id="KEH18804">
    <property type="protein sequence ID" value="KEH18804"/>
    <property type="gene ID" value="MTR_8g028620"/>
</dbReference>
<reference evidence="2" key="3">
    <citation type="submission" date="2015-04" db="UniProtKB">
        <authorList>
            <consortium name="EnsemblPlants"/>
        </authorList>
    </citation>
    <scope>IDENTIFICATION</scope>
    <source>
        <strain evidence="2">cv. Jemalong A17</strain>
    </source>
</reference>
<dbReference type="Proteomes" id="UP000002051">
    <property type="component" value="Chromosome 8"/>
</dbReference>
<proteinExistence type="predicted"/>
<reference evidence="1 3" key="1">
    <citation type="journal article" date="2011" name="Nature">
        <title>The Medicago genome provides insight into the evolution of rhizobial symbioses.</title>
        <authorList>
            <person name="Young N.D."/>
            <person name="Debelle F."/>
            <person name="Oldroyd G.E."/>
            <person name="Geurts R."/>
            <person name="Cannon S.B."/>
            <person name="Udvardi M.K."/>
            <person name="Benedito V.A."/>
            <person name="Mayer K.F."/>
            <person name="Gouzy J."/>
            <person name="Schoof H."/>
            <person name="Van de Peer Y."/>
            <person name="Proost S."/>
            <person name="Cook D.R."/>
            <person name="Meyers B.C."/>
            <person name="Spannagl M."/>
            <person name="Cheung F."/>
            <person name="De Mita S."/>
            <person name="Krishnakumar V."/>
            <person name="Gundlach H."/>
            <person name="Zhou S."/>
            <person name="Mudge J."/>
            <person name="Bharti A.K."/>
            <person name="Murray J.D."/>
            <person name="Naoumkina M.A."/>
            <person name="Rosen B."/>
            <person name="Silverstein K.A."/>
            <person name="Tang H."/>
            <person name="Rombauts S."/>
            <person name="Zhao P.X."/>
            <person name="Zhou P."/>
            <person name="Barbe V."/>
            <person name="Bardou P."/>
            <person name="Bechner M."/>
            <person name="Bellec A."/>
            <person name="Berger A."/>
            <person name="Berges H."/>
            <person name="Bidwell S."/>
            <person name="Bisseling T."/>
            <person name="Choisne N."/>
            <person name="Couloux A."/>
            <person name="Denny R."/>
            <person name="Deshpande S."/>
            <person name="Dai X."/>
            <person name="Doyle J.J."/>
            <person name="Dudez A.M."/>
            <person name="Farmer A.D."/>
            <person name="Fouteau S."/>
            <person name="Franken C."/>
            <person name="Gibelin C."/>
            <person name="Gish J."/>
            <person name="Goldstein S."/>
            <person name="Gonzalez A.J."/>
            <person name="Green P.J."/>
            <person name="Hallab A."/>
            <person name="Hartog M."/>
            <person name="Hua A."/>
            <person name="Humphray S.J."/>
            <person name="Jeong D.H."/>
            <person name="Jing Y."/>
            <person name="Jocker A."/>
            <person name="Kenton S.M."/>
            <person name="Kim D.J."/>
            <person name="Klee K."/>
            <person name="Lai H."/>
            <person name="Lang C."/>
            <person name="Lin S."/>
            <person name="Macmil S.L."/>
            <person name="Magdelenat G."/>
            <person name="Matthews L."/>
            <person name="McCorrison J."/>
            <person name="Monaghan E.L."/>
            <person name="Mun J.H."/>
            <person name="Najar F.Z."/>
            <person name="Nicholson C."/>
            <person name="Noirot C."/>
            <person name="O'Bleness M."/>
            <person name="Paule C.R."/>
            <person name="Poulain J."/>
            <person name="Prion F."/>
            <person name="Qin B."/>
            <person name="Qu C."/>
            <person name="Retzel E.F."/>
            <person name="Riddle C."/>
            <person name="Sallet E."/>
            <person name="Samain S."/>
            <person name="Samson N."/>
            <person name="Sanders I."/>
            <person name="Saurat O."/>
            <person name="Scarpelli C."/>
            <person name="Schiex T."/>
            <person name="Segurens B."/>
            <person name="Severin A.J."/>
            <person name="Sherrier D.J."/>
            <person name="Shi R."/>
            <person name="Sims S."/>
            <person name="Singer S.R."/>
            <person name="Sinharoy S."/>
            <person name="Sterck L."/>
            <person name="Viollet A."/>
            <person name="Wang B.B."/>
            <person name="Wang K."/>
            <person name="Wang M."/>
            <person name="Wang X."/>
            <person name="Warfsmann J."/>
            <person name="Weissenbach J."/>
            <person name="White D.D."/>
            <person name="White J.D."/>
            <person name="Wiley G.B."/>
            <person name="Wincker P."/>
            <person name="Xing Y."/>
            <person name="Yang L."/>
            <person name="Yao Z."/>
            <person name="Ying F."/>
            <person name="Zhai J."/>
            <person name="Zhou L."/>
            <person name="Zuber A."/>
            <person name="Denarie J."/>
            <person name="Dixon R.A."/>
            <person name="May G.D."/>
            <person name="Schwartz D.C."/>
            <person name="Rogers J."/>
            <person name="Quetier F."/>
            <person name="Town C.D."/>
            <person name="Roe B.A."/>
        </authorList>
    </citation>
    <scope>NUCLEOTIDE SEQUENCE [LARGE SCALE GENOMIC DNA]</scope>
    <source>
        <strain evidence="1">A17</strain>
        <strain evidence="2 3">cv. Jemalong A17</strain>
    </source>
</reference>
<evidence type="ECO:0000313" key="1">
    <source>
        <dbReference type="EMBL" id="KEH18804.1"/>
    </source>
</evidence>